<dbReference type="GO" id="GO:0008270">
    <property type="term" value="F:zinc ion binding"/>
    <property type="evidence" value="ECO:0007669"/>
    <property type="project" value="InterPro"/>
</dbReference>
<dbReference type="GO" id="GO:0016702">
    <property type="term" value="F:oxidoreductase activity, acting on single donors with incorporation of molecular oxygen, incorporation of two atoms of oxygen"/>
    <property type="evidence" value="ECO:0007669"/>
    <property type="project" value="UniProtKB-ARBA"/>
</dbReference>
<keyword evidence="7" id="KW-0223">Dioxygenase</keyword>
<evidence type="ECO:0000256" key="1">
    <source>
        <dbReference type="ARBA" id="ARBA00001947"/>
    </source>
</evidence>
<protein>
    <submittedName>
        <fullName evidence="7">4,5-DOPA dioxygenase extradiol</fullName>
    </submittedName>
</protein>
<comment type="caution">
    <text evidence="7">The sequence shown here is derived from an EMBL/GenBank/DDBJ whole genome shotgun (WGS) entry which is preliminary data.</text>
</comment>
<evidence type="ECO:0000256" key="2">
    <source>
        <dbReference type="ARBA" id="ARBA00007581"/>
    </source>
</evidence>
<accession>A0AA46HWX5</accession>
<keyword evidence="4" id="KW-0862">Zinc</keyword>
<reference evidence="7 8" key="1">
    <citation type="submission" date="2019-03" db="EMBL/GenBank/DDBJ databases">
        <title>Genomic Encyclopedia of Type Strains, Phase IV (KMG-IV): sequencing the most valuable type-strain genomes for metagenomic binning, comparative biology and taxonomic classification.</title>
        <authorList>
            <person name="Goeker M."/>
        </authorList>
    </citation>
    <scope>NUCLEOTIDE SEQUENCE [LARGE SCALE GENOMIC DNA]</scope>
    <source>
        <strain evidence="7 8">DSM 15264</strain>
    </source>
</reference>
<comment type="similarity">
    <text evidence="2">Belongs to the DODA-type extradiol aromatic ring-opening dioxygenase family.</text>
</comment>
<dbReference type="PANTHER" id="PTHR30096">
    <property type="entry name" value="4,5-DOPA DIOXYGENASE EXTRADIOL-LIKE PROTEIN"/>
    <property type="match status" value="1"/>
</dbReference>
<feature type="domain" description="Extradiol ring-cleavage dioxygenase class III enzyme subunit B" evidence="6">
    <location>
        <begin position="13"/>
        <end position="253"/>
    </location>
</feature>
<gene>
    <name evidence="7" type="ORF">EV676_102474</name>
</gene>
<dbReference type="SUPFAM" id="SSF53213">
    <property type="entry name" value="LigB-like"/>
    <property type="match status" value="1"/>
</dbReference>
<dbReference type="Gene3D" id="3.40.830.10">
    <property type="entry name" value="LigB-like"/>
    <property type="match status" value="1"/>
</dbReference>
<evidence type="ECO:0000313" key="7">
    <source>
        <dbReference type="EMBL" id="TCP08962.1"/>
    </source>
</evidence>
<evidence type="ECO:0000313" key="8">
    <source>
        <dbReference type="Proteomes" id="UP000294772"/>
    </source>
</evidence>
<evidence type="ECO:0000259" key="6">
    <source>
        <dbReference type="Pfam" id="PF02900"/>
    </source>
</evidence>
<keyword evidence="3" id="KW-0479">Metal-binding</keyword>
<proteinExistence type="inferred from homology"/>
<comment type="cofactor">
    <cofactor evidence="1">
        <name>Zn(2+)</name>
        <dbReference type="ChEBI" id="CHEBI:29105"/>
    </cofactor>
</comment>
<evidence type="ECO:0000256" key="4">
    <source>
        <dbReference type="ARBA" id="ARBA00022833"/>
    </source>
</evidence>
<keyword evidence="5" id="KW-0560">Oxidoreductase</keyword>
<sequence length="288" mass="30663">MAGMDTRTLPPLFVSHGSPMIALEPGATGAFFGRLGRTIDREFGRPRAIVAVSAHTATRQPVLLGAKRHETVHDFYGFPPALYELRYDAPGDPALAQDAAHLLEAAGVPAQAVDAGGLDHGIWTVLIHMWPEADIPVVPLSLVPFAPPSAQFAVGEALQPLADQGVLVLGTGSITHNLRLLSLRGRVEGVPEAPESAAFREWVHARATARDWDALFDYRAQAPHAALMHPTDEHWLPFYAPAGAGGREHVPVRLHGHVTFGVLGMDAYAFGPQAARLAGALQAAPVQA</sequence>
<dbReference type="CDD" id="cd07363">
    <property type="entry name" value="45_DOPA_Dioxygenase"/>
    <property type="match status" value="1"/>
</dbReference>
<evidence type="ECO:0000256" key="3">
    <source>
        <dbReference type="ARBA" id="ARBA00022723"/>
    </source>
</evidence>
<dbReference type="Pfam" id="PF02900">
    <property type="entry name" value="LigB"/>
    <property type="match status" value="1"/>
</dbReference>
<name>A0AA46HWX5_9BURK</name>
<dbReference type="InterPro" id="IPR004183">
    <property type="entry name" value="Xdiol_dOase_suB"/>
</dbReference>
<dbReference type="PIRSF" id="PIRSF006157">
    <property type="entry name" value="Doxgns_DODA"/>
    <property type="match status" value="1"/>
</dbReference>
<dbReference type="InterPro" id="IPR014436">
    <property type="entry name" value="Extradiol_dOase_DODA"/>
</dbReference>
<organism evidence="7 8">
    <name type="scientific">Caldimonas thermodepolymerans</name>
    <dbReference type="NCBI Taxonomy" id="215580"/>
    <lineage>
        <taxon>Bacteria</taxon>
        <taxon>Pseudomonadati</taxon>
        <taxon>Pseudomonadota</taxon>
        <taxon>Betaproteobacteria</taxon>
        <taxon>Burkholderiales</taxon>
        <taxon>Sphaerotilaceae</taxon>
        <taxon>Caldimonas</taxon>
    </lineage>
</organism>
<evidence type="ECO:0000256" key="5">
    <source>
        <dbReference type="ARBA" id="ARBA00023002"/>
    </source>
</evidence>
<dbReference type="AlphaFoldDB" id="A0AA46HWX5"/>
<dbReference type="EMBL" id="SLXF01000002">
    <property type="protein sequence ID" value="TCP08962.1"/>
    <property type="molecule type" value="Genomic_DNA"/>
</dbReference>
<dbReference type="Proteomes" id="UP000294772">
    <property type="component" value="Unassembled WGS sequence"/>
</dbReference>
<dbReference type="GO" id="GO:0008198">
    <property type="term" value="F:ferrous iron binding"/>
    <property type="evidence" value="ECO:0007669"/>
    <property type="project" value="InterPro"/>
</dbReference>
<dbReference type="PANTHER" id="PTHR30096:SF0">
    <property type="entry name" value="4,5-DOPA DIOXYGENASE EXTRADIOL-LIKE PROTEIN"/>
    <property type="match status" value="1"/>
</dbReference>